<reference evidence="1" key="1">
    <citation type="submission" date="2023-03" db="EMBL/GenBank/DDBJ databases">
        <authorList>
            <person name="Steffen K."/>
            <person name="Cardenas P."/>
        </authorList>
    </citation>
    <scope>NUCLEOTIDE SEQUENCE</scope>
</reference>
<evidence type="ECO:0000313" key="2">
    <source>
        <dbReference type="Proteomes" id="UP001174909"/>
    </source>
</evidence>
<protein>
    <submittedName>
        <fullName evidence="1">Uncharacterized protein</fullName>
    </submittedName>
</protein>
<name>A0AA35RLX0_GEOBA</name>
<dbReference type="EMBL" id="CASHTH010001316">
    <property type="protein sequence ID" value="CAI8013970.1"/>
    <property type="molecule type" value="Genomic_DNA"/>
</dbReference>
<evidence type="ECO:0000313" key="1">
    <source>
        <dbReference type="EMBL" id="CAI8013970.1"/>
    </source>
</evidence>
<accession>A0AA35RLX0</accession>
<comment type="caution">
    <text evidence="1">The sequence shown here is derived from an EMBL/GenBank/DDBJ whole genome shotgun (WGS) entry which is preliminary data.</text>
</comment>
<gene>
    <name evidence="1" type="ORF">GBAR_LOCUS8788</name>
</gene>
<sequence>MVVQLHVYMNVYHLELAKMATVLRPLDRIQHVSRAAPNALSPLVASPTKQLVDVVQETKHPLGTPEHLSAFVVGHLFNALVGAAFGQKSPSSPNLINNPDKMLMWYRAYRDVMCLPSLKQHVYSALSPGAQPAMAVVEARLNVMQTVFLALRSFSDPARAEPSEPLLADSQKIFHTLFNRHFDVDMELKNGCPRLGGVSEVAVEVITQTGPSPRPQEEQDNNQVLY</sequence>
<keyword evidence="2" id="KW-1185">Reference proteome</keyword>
<proteinExistence type="predicted"/>
<dbReference type="AlphaFoldDB" id="A0AA35RLX0"/>
<organism evidence="1 2">
    <name type="scientific">Geodia barretti</name>
    <name type="common">Barrett's horny sponge</name>
    <dbReference type="NCBI Taxonomy" id="519541"/>
    <lineage>
        <taxon>Eukaryota</taxon>
        <taxon>Metazoa</taxon>
        <taxon>Porifera</taxon>
        <taxon>Demospongiae</taxon>
        <taxon>Heteroscleromorpha</taxon>
        <taxon>Tetractinellida</taxon>
        <taxon>Astrophorina</taxon>
        <taxon>Geodiidae</taxon>
        <taxon>Geodia</taxon>
    </lineage>
</organism>
<dbReference type="Proteomes" id="UP001174909">
    <property type="component" value="Unassembled WGS sequence"/>
</dbReference>